<organism evidence="20 21">
    <name type="scientific">Novosphingobium malaysiense</name>
    <dbReference type="NCBI Taxonomy" id="1348853"/>
    <lineage>
        <taxon>Bacteria</taxon>
        <taxon>Pseudomonadati</taxon>
        <taxon>Pseudomonadota</taxon>
        <taxon>Alphaproteobacteria</taxon>
        <taxon>Sphingomonadales</taxon>
        <taxon>Sphingomonadaceae</taxon>
        <taxon>Novosphingobium</taxon>
    </lineage>
</organism>
<keyword evidence="10" id="KW-0560">Oxidoreductase</keyword>
<dbReference type="Gene3D" id="1.20.120.80">
    <property type="entry name" value="Cytochrome c oxidase, subunit III, four-helix bundle"/>
    <property type="match status" value="1"/>
</dbReference>
<dbReference type="InterPro" id="IPR024791">
    <property type="entry name" value="Cyt_c/ubiquinol_Oxase_su3"/>
</dbReference>
<evidence type="ECO:0000256" key="1">
    <source>
        <dbReference type="ARBA" id="ARBA00004651"/>
    </source>
</evidence>
<dbReference type="InterPro" id="IPR014206">
    <property type="entry name" value="Cyt_c_ubiqinol_oxidase_su3"/>
</dbReference>
<evidence type="ECO:0000256" key="6">
    <source>
        <dbReference type="ARBA" id="ARBA00022475"/>
    </source>
</evidence>
<comment type="subunit">
    <text evidence="3">Heterooctamer of two A chains, two B chains, two C chains and two D chains.</text>
</comment>
<keyword evidence="9 18" id="KW-1133">Transmembrane helix</keyword>
<dbReference type="SUPFAM" id="SSF81452">
    <property type="entry name" value="Cytochrome c oxidase subunit III-like"/>
    <property type="match status" value="1"/>
</dbReference>
<name>A0A0B1ZHX5_9SPHN</name>
<keyword evidence="11 18" id="KW-0472">Membrane</keyword>
<evidence type="ECO:0000256" key="11">
    <source>
        <dbReference type="ARBA" id="ARBA00023136"/>
    </source>
</evidence>
<dbReference type="PANTHER" id="PTHR11403:SF2">
    <property type="entry name" value="CYTOCHROME BO(3) UBIQUINOL OXIDASE SUBUNIT 3"/>
    <property type="match status" value="1"/>
</dbReference>
<feature type="transmembrane region" description="Helical" evidence="18">
    <location>
        <begin position="40"/>
        <end position="60"/>
    </location>
</feature>
<comment type="subcellular location">
    <subcellularLocation>
        <location evidence="1 17">Cell membrane</location>
        <topology evidence="1 17">Multi-pass membrane protein</topology>
    </subcellularLocation>
</comment>
<evidence type="ECO:0000256" key="3">
    <source>
        <dbReference type="ARBA" id="ARBA00011700"/>
    </source>
</evidence>
<protein>
    <recommendedName>
        <fullName evidence="4">Cytochrome bo(3) ubiquinol oxidase subunit 3</fullName>
    </recommendedName>
    <alternativeName>
        <fullName evidence="15">Cytochrome o ubiquinol oxidase subunit 3</fullName>
    </alternativeName>
    <alternativeName>
        <fullName evidence="13">Oxidase bo(3) subunit 3</fullName>
    </alternativeName>
    <alternativeName>
        <fullName evidence="16">Ubiquinol oxidase polypeptide III</fullName>
    </alternativeName>
    <alternativeName>
        <fullName evidence="14">Ubiquinol oxidase subunit 3</fullName>
    </alternativeName>
</protein>
<reference evidence="20 21" key="1">
    <citation type="submission" date="2014-10" db="EMBL/GenBank/DDBJ databases">
        <title>Genome sequence of Novosphingobium malaysiense MUSC 273(T).</title>
        <authorList>
            <person name="Lee L.-H."/>
        </authorList>
    </citation>
    <scope>NUCLEOTIDE SEQUENCE [LARGE SCALE GENOMIC DNA]</scope>
    <source>
        <strain evidence="20 21">MUSC 273</strain>
    </source>
</reference>
<comment type="function">
    <text evidence="12">Cytochrome bo(3) ubiquinol terminal oxidase is the component of the aerobic respiratory chain of E.coli that predominates when cells are grown at high aeration. Has proton pump activity across the membrane in addition to electron transfer, pumping 2 protons/electron.</text>
</comment>
<evidence type="ECO:0000256" key="15">
    <source>
        <dbReference type="ARBA" id="ARBA00032189"/>
    </source>
</evidence>
<dbReference type="PANTHER" id="PTHR11403">
    <property type="entry name" value="CYTOCHROME C OXIDASE SUBUNIT III"/>
    <property type="match status" value="1"/>
</dbReference>
<dbReference type="RefSeq" id="WP_039285864.1">
    <property type="nucleotide sequence ID" value="NZ_JTDI01000004.1"/>
</dbReference>
<evidence type="ECO:0000256" key="9">
    <source>
        <dbReference type="ARBA" id="ARBA00022989"/>
    </source>
</evidence>
<feature type="domain" description="Heme-copper oxidase subunit III family profile" evidence="19">
    <location>
        <begin position="1"/>
        <end position="214"/>
    </location>
</feature>
<comment type="similarity">
    <text evidence="2 17">Belongs to the cytochrome c oxidase subunit 3 family.</text>
</comment>
<dbReference type="GO" id="GO:0019646">
    <property type="term" value="P:aerobic electron transport chain"/>
    <property type="evidence" value="ECO:0007669"/>
    <property type="project" value="InterPro"/>
</dbReference>
<dbReference type="GO" id="GO:0005886">
    <property type="term" value="C:plasma membrane"/>
    <property type="evidence" value="ECO:0007669"/>
    <property type="project" value="UniProtKB-SubCell"/>
</dbReference>
<evidence type="ECO:0000256" key="12">
    <source>
        <dbReference type="ARBA" id="ARBA00025694"/>
    </source>
</evidence>
<evidence type="ECO:0000313" key="20">
    <source>
        <dbReference type="EMBL" id="KHK90682.1"/>
    </source>
</evidence>
<keyword evidence="7 17" id="KW-0812">Transmembrane</keyword>
<dbReference type="PROSITE" id="PS50253">
    <property type="entry name" value="COX3"/>
    <property type="match status" value="1"/>
</dbReference>
<keyword evidence="6" id="KW-1003">Cell membrane</keyword>
<evidence type="ECO:0000313" key="21">
    <source>
        <dbReference type="Proteomes" id="UP000031057"/>
    </source>
</evidence>
<evidence type="ECO:0000256" key="5">
    <source>
        <dbReference type="ARBA" id="ARBA00022448"/>
    </source>
</evidence>
<proteinExistence type="inferred from homology"/>
<dbReference type="GO" id="GO:0009486">
    <property type="term" value="F:cytochrome bo3 ubiquinol oxidase activity"/>
    <property type="evidence" value="ECO:0007669"/>
    <property type="project" value="InterPro"/>
</dbReference>
<keyword evidence="8" id="KW-0249">Electron transport</keyword>
<evidence type="ECO:0000256" key="8">
    <source>
        <dbReference type="ARBA" id="ARBA00022982"/>
    </source>
</evidence>
<dbReference type="GO" id="GO:0004129">
    <property type="term" value="F:cytochrome-c oxidase activity"/>
    <property type="evidence" value="ECO:0007669"/>
    <property type="project" value="InterPro"/>
</dbReference>
<evidence type="ECO:0000256" key="14">
    <source>
        <dbReference type="ARBA" id="ARBA00031884"/>
    </source>
</evidence>
<evidence type="ECO:0000256" key="2">
    <source>
        <dbReference type="ARBA" id="ARBA00010581"/>
    </source>
</evidence>
<accession>A0A0B1ZHX5</accession>
<dbReference type="OrthoDB" id="9810850at2"/>
<dbReference type="STRING" id="1348853.LK12_15285"/>
<dbReference type="AlphaFoldDB" id="A0A0B1ZHX5"/>
<evidence type="ECO:0000259" key="19">
    <source>
        <dbReference type="PROSITE" id="PS50253"/>
    </source>
</evidence>
<evidence type="ECO:0000256" key="13">
    <source>
        <dbReference type="ARBA" id="ARBA00030072"/>
    </source>
</evidence>
<dbReference type="EMBL" id="JTDI01000004">
    <property type="protein sequence ID" value="KHK90682.1"/>
    <property type="molecule type" value="Genomic_DNA"/>
</dbReference>
<dbReference type="FunFam" id="1.20.120.80:FF:000001">
    <property type="entry name" value="Cytochrome (Ubi)quinol oxidase subunit III"/>
    <property type="match status" value="1"/>
</dbReference>
<dbReference type="NCBIfam" id="TIGR02842">
    <property type="entry name" value="CyoC"/>
    <property type="match status" value="1"/>
</dbReference>
<sequence length="216" mass="23688">MSATTLDATTPKASPEQITAAFYDLNEHDHPEGGSTMLGFWIYLMSDCLIFAMLFAAYGVLGGNYAAGPGPKDLFELPLVAVNTAMLLFSSITYGFAMLAMAKNRRGATQAWLLVTALFGMAFIGIELHEFAGLIHEGATPMRSGFLTAFFSLVGTHGLHVTFGLIWLFTLVVQIGAKGLIPANQRRLMCLSLFWHFLDVIWIGVFTFVYLMGMLR</sequence>
<dbReference type="Proteomes" id="UP000031057">
    <property type="component" value="Unassembled WGS sequence"/>
</dbReference>
<dbReference type="CDD" id="cd02863">
    <property type="entry name" value="Ubiquinol_oxidase_III"/>
    <property type="match status" value="1"/>
</dbReference>
<feature type="transmembrane region" description="Helical" evidence="18">
    <location>
        <begin position="111"/>
        <end position="129"/>
    </location>
</feature>
<dbReference type="InterPro" id="IPR000298">
    <property type="entry name" value="Cyt_c_oxidase-like_su3"/>
</dbReference>
<dbReference type="InterPro" id="IPR013833">
    <property type="entry name" value="Cyt_c_oxidase_su3_a-hlx"/>
</dbReference>
<evidence type="ECO:0000256" key="4">
    <source>
        <dbReference type="ARBA" id="ARBA00014687"/>
    </source>
</evidence>
<feature type="transmembrane region" description="Helical" evidence="18">
    <location>
        <begin position="193"/>
        <end position="213"/>
    </location>
</feature>
<evidence type="ECO:0000256" key="17">
    <source>
        <dbReference type="RuleBase" id="RU003376"/>
    </source>
</evidence>
<comment type="caution">
    <text evidence="20">The sequence shown here is derived from an EMBL/GenBank/DDBJ whole genome shotgun (WGS) entry which is preliminary data.</text>
</comment>
<evidence type="ECO:0000256" key="10">
    <source>
        <dbReference type="ARBA" id="ARBA00023002"/>
    </source>
</evidence>
<feature type="transmembrane region" description="Helical" evidence="18">
    <location>
        <begin position="80"/>
        <end position="99"/>
    </location>
</feature>
<evidence type="ECO:0000256" key="16">
    <source>
        <dbReference type="ARBA" id="ARBA00032717"/>
    </source>
</evidence>
<dbReference type="InterPro" id="IPR035973">
    <property type="entry name" value="Cyt_c_oxidase_su3-like_sf"/>
</dbReference>
<gene>
    <name evidence="20" type="ORF">LK12_15285</name>
</gene>
<evidence type="ECO:0000256" key="18">
    <source>
        <dbReference type="SAM" id="Phobius"/>
    </source>
</evidence>
<keyword evidence="5" id="KW-0813">Transport</keyword>
<dbReference type="InterPro" id="IPR033946">
    <property type="entry name" value="Ubiquinol_oxase_su3_dom"/>
</dbReference>
<dbReference type="Pfam" id="PF00510">
    <property type="entry name" value="COX3"/>
    <property type="match status" value="1"/>
</dbReference>
<evidence type="ECO:0000256" key="7">
    <source>
        <dbReference type="ARBA" id="ARBA00022692"/>
    </source>
</evidence>
<keyword evidence="21" id="KW-1185">Reference proteome</keyword>
<feature type="transmembrane region" description="Helical" evidence="18">
    <location>
        <begin position="149"/>
        <end position="173"/>
    </location>
</feature>